<reference evidence="2 3" key="1">
    <citation type="journal article" date="2014" name="Appl. Environ. Microbiol.">
        <title>Gut symbionts from distinct hosts exhibit genotoxic activity via divergent colibactin biosynthetic pathways.</title>
        <authorList>
            <person name="Engel P."/>
            <person name="Vizcaino M.I."/>
            <person name="Crawford J.M."/>
        </authorList>
    </citation>
    <scope>NUCLEOTIDE SEQUENCE [LARGE SCALE GENOMIC DNA]</scope>
    <source>
        <strain evidence="2 3">PEB0191</strain>
    </source>
</reference>
<keyword evidence="3" id="KW-1185">Reference proteome</keyword>
<dbReference type="Pfam" id="PF03886">
    <property type="entry name" value="ABC_trans_aux"/>
    <property type="match status" value="1"/>
</dbReference>
<gene>
    <name evidence="2" type="ORF">FPB0191_01670</name>
</gene>
<proteinExistence type="predicted"/>
<evidence type="ECO:0000313" key="3">
    <source>
        <dbReference type="Proteomes" id="UP000030901"/>
    </source>
</evidence>
<dbReference type="Proteomes" id="UP000030901">
    <property type="component" value="Chromosome"/>
</dbReference>
<name>A0A0A7S899_FRIPE</name>
<dbReference type="KEGG" id="fpp:FPB0191_01670"/>
<dbReference type="RefSeq" id="WP_039105271.1">
    <property type="nucleotide sequence ID" value="NZ_CP009056.1"/>
</dbReference>
<dbReference type="SUPFAM" id="SSF159594">
    <property type="entry name" value="XCC0632-like"/>
    <property type="match status" value="1"/>
</dbReference>
<organism evidence="2 3">
    <name type="scientific">Frischella perrara</name>
    <dbReference type="NCBI Taxonomy" id="1267021"/>
    <lineage>
        <taxon>Bacteria</taxon>
        <taxon>Pseudomonadati</taxon>
        <taxon>Pseudomonadota</taxon>
        <taxon>Gammaproteobacteria</taxon>
        <taxon>Orbales</taxon>
        <taxon>Orbaceae</taxon>
        <taxon>Frischella</taxon>
    </lineage>
</organism>
<dbReference type="OrthoDB" id="5600407at2"/>
<dbReference type="EMBL" id="CP009056">
    <property type="protein sequence ID" value="AJA45486.1"/>
    <property type="molecule type" value="Genomic_DNA"/>
</dbReference>
<dbReference type="HOGENOM" id="CLU_096001_3_2_6"/>
<protein>
    <recommendedName>
        <fullName evidence="1">ABC-type transport auxiliary lipoprotein component domain-containing protein</fullName>
    </recommendedName>
</protein>
<sequence>MKRLIILSVIFLIVGCSSSLPNKTYYQLTSDFSDSTRLQPRKVTDVIFIDNVKVANYLDKNGIVYQIDKIKYVTANNNLWLTPLSDQIKQRLLQDLSILLPNYLITAQPSLSPKASIKLYIESFHGVDTGDAVIKGYWLISNTKGVITKPFDYTLRLANDGYTALVNTLSLGWQEEEIDLVKNVKF</sequence>
<feature type="domain" description="ABC-type transport auxiliary lipoprotein component" evidence="1">
    <location>
        <begin position="26"/>
        <end position="175"/>
    </location>
</feature>
<dbReference type="Gene3D" id="3.40.50.10610">
    <property type="entry name" value="ABC-type transport auxiliary lipoprotein component"/>
    <property type="match status" value="1"/>
</dbReference>
<dbReference type="InterPro" id="IPR005586">
    <property type="entry name" value="ABC_trans_aux"/>
</dbReference>
<accession>A0A0A7S899</accession>
<dbReference type="AlphaFoldDB" id="A0A0A7S899"/>
<dbReference type="PROSITE" id="PS51257">
    <property type="entry name" value="PROKAR_LIPOPROTEIN"/>
    <property type="match status" value="1"/>
</dbReference>
<evidence type="ECO:0000259" key="1">
    <source>
        <dbReference type="Pfam" id="PF03886"/>
    </source>
</evidence>
<evidence type="ECO:0000313" key="2">
    <source>
        <dbReference type="EMBL" id="AJA45486.1"/>
    </source>
</evidence>
<dbReference type="STRING" id="1267021.FPB0191_01670"/>